<evidence type="ECO:0000313" key="2">
    <source>
        <dbReference type="EMBL" id="KDR44214.1"/>
    </source>
</evidence>
<gene>
    <name evidence="2" type="ORF">BG61_19305</name>
</gene>
<keyword evidence="1" id="KW-0812">Transmembrane</keyword>
<keyword evidence="3" id="KW-1185">Reference proteome</keyword>
<dbReference type="AlphaFoldDB" id="A0A069PWL8"/>
<reference evidence="2 3" key="1">
    <citation type="submission" date="2014-03" db="EMBL/GenBank/DDBJ databases">
        <title>Draft Genome Sequences of Four Burkholderia Strains.</title>
        <authorList>
            <person name="Liu X.Y."/>
            <person name="Li C.X."/>
            <person name="Xu J.H."/>
        </authorList>
    </citation>
    <scope>NUCLEOTIDE SEQUENCE [LARGE SCALE GENOMIC DNA]</scope>
    <source>
        <strain evidence="2 3">DSM 50014</strain>
    </source>
</reference>
<evidence type="ECO:0000256" key="1">
    <source>
        <dbReference type="SAM" id="Phobius"/>
    </source>
</evidence>
<protein>
    <recommendedName>
        <fullName evidence="4">Poly-beta-1,6-N-acetyl-D-glucosamine biosynthesis protein PgaD</fullName>
    </recommendedName>
</protein>
<feature type="transmembrane region" description="Helical" evidence="1">
    <location>
        <begin position="34"/>
        <end position="51"/>
    </location>
</feature>
<dbReference type="STRING" id="60547.GCA_000751215_04335"/>
<dbReference type="Proteomes" id="UP000027466">
    <property type="component" value="Unassembled WGS sequence"/>
</dbReference>
<comment type="caution">
    <text evidence="2">The sequence shown here is derived from an EMBL/GenBank/DDBJ whole genome shotgun (WGS) entry which is preliminary data.</text>
</comment>
<dbReference type="RefSeq" id="WP_035935152.1">
    <property type="nucleotide sequence ID" value="NZ_CADFFX010000002.1"/>
</dbReference>
<sequence length="151" mass="16755">MTFPIIDVSKQTVEQFKAQNSHWQAVRYVAWYRLARPVLVLSMWLLAAYYMRWCLTNASPGELSLEALMPSLLGIATVGGALILWTIGRQVDQGRSNRVRAMPMMAEPLALEAPHGIALDVDAGRRLVAYHDDDGLISHVISVPEAVRQAA</sequence>
<name>A0A069PWL8_9BURK</name>
<proteinExistence type="predicted"/>
<accession>A0A069PWL8</accession>
<evidence type="ECO:0008006" key="4">
    <source>
        <dbReference type="Google" id="ProtNLM"/>
    </source>
</evidence>
<keyword evidence="1" id="KW-1133">Transmembrane helix</keyword>
<evidence type="ECO:0000313" key="3">
    <source>
        <dbReference type="Proteomes" id="UP000027466"/>
    </source>
</evidence>
<feature type="transmembrane region" description="Helical" evidence="1">
    <location>
        <begin position="71"/>
        <end position="88"/>
    </location>
</feature>
<dbReference type="EMBL" id="JFHC01000003">
    <property type="protein sequence ID" value="KDR44214.1"/>
    <property type="molecule type" value="Genomic_DNA"/>
</dbReference>
<keyword evidence="1" id="KW-0472">Membrane</keyword>
<organism evidence="2 3">
    <name type="scientific">Caballeronia glathei</name>
    <dbReference type="NCBI Taxonomy" id="60547"/>
    <lineage>
        <taxon>Bacteria</taxon>
        <taxon>Pseudomonadati</taxon>
        <taxon>Pseudomonadota</taxon>
        <taxon>Betaproteobacteria</taxon>
        <taxon>Burkholderiales</taxon>
        <taxon>Burkholderiaceae</taxon>
        <taxon>Caballeronia</taxon>
    </lineage>
</organism>